<keyword evidence="2" id="KW-1185">Reference proteome</keyword>
<sequence>MRSPNTIINLTKNPLHHFANASLTSIMATSSSNSSASSRRNRICKCDEKPVLTPSWTDDNLSKGFL</sequence>
<proteinExistence type="predicted"/>
<accession>A0AAV6JB49</accession>
<reference evidence="1" key="1">
    <citation type="submission" date="2020-08" db="EMBL/GenBank/DDBJ databases">
        <title>Plant Genome Project.</title>
        <authorList>
            <person name="Zhang R.-G."/>
        </authorList>
    </citation>
    <scope>NUCLEOTIDE SEQUENCE</scope>
    <source>
        <strain evidence="1">WSP0</strain>
        <tissue evidence="1">Leaf</tissue>
    </source>
</reference>
<name>A0AAV6JB49_9ERIC</name>
<comment type="caution">
    <text evidence="1">The sequence shown here is derived from an EMBL/GenBank/DDBJ whole genome shotgun (WGS) entry which is preliminary data.</text>
</comment>
<dbReference type="Proteomes" id="UP000823749">
    <property type="component" value="Chromosome 7"/>
</dbReference>
<gene>
    <name evidence="1" type="ORF">RHGRI_019055</name>
</gene>
<organism evidence="1 2">
    <name type="scientific">Rhododendron griersonianum</name>
    <dbReference type="NCBI Taxonomy" id="479676"/>
    <lineage>
        <taxon>Eukaryota</taxon>
        <taxon>Viridiplantae</taxon>
        <taxon>Streptophyta</taxon>
        <taxon>Embryophyta</taxon>
        <taxon>Tracheophyta</taxon>
        <taxon>Spermatophyta</taxon>
        <taxon>Magnoliopsida</taxon>
        <taxon>eudicotyledons</taxon>
        <taxon>Gunneridae</taxon>
        <taxon>Pentapetalae</taxon>
        <taxon>asterids</taxon>
        <taxon>Ericales</taxon>
        <taxon>Ericaceae</taxon>
        <taxon>Ericoideae</taxon>
        <taxon>Rhodoreae</taxon>
        <taxon>Rhododendron</taxon>
    </lineage>
</organism>
<evidence type="ECO:0000313" key="1">
    <source>
        <dbReference type="EMBL" id="KAG5538331.1"/>
    </source>
</evidence>
<evidence type="ECO:0000313" key="2">
    <source>
        <dbReference type="Proteomes" id="UP000823749"/>
    </source>
</evidence>
<dbReference type="EMBL" id="JACTNZ010000007">
    <property type="protein sequence ID" value="KAG5538331.1"/>
    <property type="molecule type" value="Genomic_DNA"/>
</dbReference>
<protein>
    <submittedName>
        <fullName evidence="1">Uncharacterized protein</fullName>
    </submittedName>
</protein>
<dbReference type="AlphaFoldDB" id="A0AAV6JB49"/>